<dbReference type="InterPro" id="IPR005471">
    <property type="entry name" value="Tscrpt_reg_IclR_N"/>
</dbReference>
<proteinExistence type="predicted"/>
<gene>
    <name evidence="7" type="ORF">EUB48_15335</name>
</gene>
<evidence type="ECO:0000256" key="3">
    <source>
        <dbReference type="ARBA" id="ARBA00023163"/>
    </source>
</evidence>
<evidence type="ECO:0000256" key="4">
    <source>
        <dbReference type="SAM" id="Phobius"/>
    </source>
</evidence>
<dbReference type="Proteomes" id="UP000316798">
    <property type="component" value="Chromosome"/>
</dbReference>
<evidence type="ECO:0000259" key="5">
    <source>
        <dbReference type="PROSITE" id="PS51077"/>
    </source>
</evidence>
<dbReference type="GO" id="GO:0003677">
    <property type="term" value="F:DNA binding"/>
    <property type="evidence" value="ECO:0007669"/>
    <property type="project" value="UniProtKB-KW"/>
</dbReference>
<dbReference type="EMBL" id="CP035503">
    <property type="protein sequence ID" value="QDL38507.1"/>
    <property type="molecule type" value="Genomic_DNA"/>
</dbReference>
<dbReference type="SMART" id="SM00346">
    <property type="entry name" value="HTH_ICLR"/>
    <property type="match status" value="1"/>
</dbReference>
<keyword evidence="4" id="KW-0812">Transmembrane</keyword>
<keyword evidence="2" id="KW-0238">DNA-binding</keyword>
<dbReference type="AlphaFoldDB" id="A0A515DDM8"/>
<dbReference type="SUPFAM" id="SSF46785">
    <property type="entry name" value="Winged helix' DNA-binding domain"/>
    <property type="match status" value="1"/>
</dbReference>
<accession>A0A515DDM8</accession>
<protein>
    <submittedName>
        <fullName evidence="7">IclR family transcriptional regulator</fullName>
    </submittedName>
</protein>
<dbReference type="Pfam" id="PF09339">
    <property type="entry name" value="HTH_IclR"/>
    <property type="match status" value="1"/>
</dbReference>
<dbReference type="RefSeq" id="WP_142819954.1">
    <property type="nucleotide sequence ID" value="NZ_CP035503.1"/>
</dbReference>
<dbReference type="PROSITE" id="PS51078">
    <property type="entry name" value="ICLR_ED"/>
    <property type="match status" value="1"/>
</dbReference>
<evidence type="ECO:0000313" key="7">
    <source>
        <dbReference type="EMBL" id="QDL38507.1"/>
    </source>
</evidence>
<dbReference type="PANTHER" id="PTHR30136:SF33">
    <property type="entry name" value="TRANSCRIPTIONAL REGULATORY PROTEIN"/>
    <property type="match status" value="1"/>
</dbReference>
<dbReference type="InterPro" id="IPR014757">
    <property type="entry name" value="Tscrpt_reg_IclR_C"/>
</dbReference>
<dbReference type="InterPro" id="IPR036390">
    <property type="entry name" value="WH_DNA-bd_sf"/>
</dbReference>
<reference evidence="7 8" key="1">
    <citation type="submission" date="2019-01" db="EMBL/GenBank/DDBJ databases">
        <title>Genomic insights into a novel species Rhodoferax sp.</title>
        <authorList>
            <person name="Jin L."/>
        </authorList>
    </citation>
    <scope>NUCLEOTIDE SEQUENCE [LARGE SCALE GENOMIC DNA]</scope>
    <source>
        <strain evidence="7 8">CHu59-6-5</strain>
    </source>
</reference>
<keyword evidence="8" id="KW-1185">Reference proteome</keyword>
<dbReference type="InterPro" id="IPR050707">
    <property type="entry name" value="HTH_MetabolicPath_Reg"/>
</dbReference>
<feature type="domain" description="IclR-ED" evidence="6">
    <location>
        <begin position="71"/>
        <end position="254"/>
    </location>
</feature>
<dbReference type="OrthoDB" id="5401369at2"/>
<dbReference type="KEGG" id="rhf:EUB48_15335"/>
<dbReference type="GO" id="GO:0045892">
    <property type="term" value="P:negative regulation of DNA-templated transcription"/>
    <property type="evidence" value="ECO:0007669"/>
    <property type="project" value="TreeGrafter"/>
</dbReference>
<feature type="domain" description="HTH iclR-type" evidence="5">
    <location>
        <begin position="8"/>
        <end position="70"/>
    </location>
</feature>
<dbReference type="InterPro" id="IPR036388">
    <property type="entry name" value="WH-like_DNA-bd_sf"/>
</dbReference>
<dbReference type="Gene3D" id="1.10.10.10">
    <property type="entry name" value="Winged helix-like DNA-binding domain superfamily/Winged helix DNA-binding domain"/>
    <property type="match status" value="1"/>
</dbReference>
<sequence>MKDDRELVTALARGLHILASFTARATTLSSSELSERTGLPKATVSRLTYTLVELGYLHRSSSKRKYALSAAVLALGYPLLASLTIRQVAQPMMRELSAETGGTVSLGVLDRDRVVYIETCRSAPNVDHLPDIGVIWPLMESAIGRALLAGLDVEHRAQLLNTIKVLEPERYTNTIAGVEEALRDYEKFGYCVALGELRRGIYGVAVPVKRSWGEHRLAFNCGVPGTDPKGEALRRDVAPKLIRLVRSVEDALDALNRLEDPIHPRRTVSDMVINTRRNAKIPTGVAQR</sequence>
<dbReference type="GO" id="GO:0003700">
    <property type="term" value="F:DNA-binding transcription factor activity"/>
    <property type="evidence" value="ECO:0007669"/>
    <property type="project" value="TreeGrafter"/>
</dbReference>
<keyword evidence="4" id="KW-1133">Transmembrane helix</keyword>
<evidence type="ECO:0000256" key="2">
    <source>
        <dbReference type="ARBA" id="ARBA00023125"/>
    </source>
</evidence>
<dbReference type="Gene3D" id="3.30.450.40">
    <property type="match status" value="1"/>
</dbReference>
<organism evidence="7 8">
    <name type="scientific">Rhodoferax sediminis</name>
    <dbReference type="NCBI Taxonomy" id="2509614"/>
    <lineage>
        <taxon>Bacteria</taxon>
        <taxon>Pseudomonadati</taxon>
        <taxon>Pseudomonadota</taxon>
        <taxon>Betaproteobacteria</taxon>
        <taxon>Burkholderiales</taxon>
        <taxon>Comamonadaceae</taxon>
        <taxon>Rhodoferax</taxon>
    </lineage>
</organism>
<dbReference type="InterPro" id="IPR029016">
    <property type="entry name" value="GAF-like_dom_sf"/>
</dbReference>
<feature type="transmembrane region" description="Helical" evidence="4">
    <location>
        <begin position="66"/>
        <end position="85"/>
    </location>
</feature>
<keyword evidence="1" id="KW-0805">Transcription regulation</keyword>
<dbReference type="Pfam" id="PF01614">
    <property type="entry name" value="IclR_C"/>
    <property type="match status" value="1"/>
</dbReference>
<dbReference type="PROSITE" id="PS51077">
    <property type="entry name" value="HTH_ICLR"/>
    <property type="match status" value="1"/>
</dbReference>
<evidence type="ECO:0000259" key="6">
    <source>
        <dbReference type="PROSITE" id="PS51078"/>
    </source>
</evidence>
<evidence type="ECO:0000256" key="1">
    <source>
        <dbReference type="ARBA" id="ARBA00023015"/>
    </source>
</evidence>
<dbReference type="SUPFAM" id="SSF55781">
    <property type="entry name" value="GAF domain-like"/>
    <property type="match status" value="1"/>
</dbReference>
<name>A0A515DDM8_9BURK</name>
<evidence type="ECO:0000313" key="8">
    <source>
        <dbReference type="Proteomes" id="UP000316798"/>
    </source>
</evidence>
<keyword evidence="4" id="KW-0472">Membrane</keyword>
<keyword evidence="3" id="KW-0804">Transcription</keyword>
<dbReference type="PANTHER" id="PTHR30136">
    <property type="entry name" value="HELIX-TURN-HELIX TRANSCRIPTIONAL REGULATOR, ICLR FAMILY"/>
    <property type="match status" value="1"/>
</dbReference>